<proteinExistence type="predicted"/>
<evidence type="ECO:0000313" key="1">
    <source>
        <dbReference type="EMBL" id="GIM75644.1"/>
    </source>
</evidence>
<dbReference type="Proteomes" id="UP000681340">
    <property type="component" value="Unassembled WGS sequence"/>
</dbReference>
<comment type="caution">
    <text evidence="1">The sequence shown here is derived from an EMBL/GenBank/DDBJ whole genome shotgun (WGS) entry which is preliminary data.</text>
</comment>
<organism evidence="1 2">
    <name type="scientific">Actinoplanes auranticolor</name>
    <dbReference type="NCBI Taxonomy" id="47988"/>
    <lineage>
        <taxon>Bacteria</taxon>
        <taxon>Bacillati</taxon>
        <taxon>Actinomycetota</taxon>
        <taxon>Actinomycetes</taxon>
        <taxon>Micromonosporales</taxon>
        <taxon>Micromonosporaceae</taxon>
        <taxon>Actinoplanes</taxon>
    </lineage>
</organism>
<keyword evidence="2" id="KW-1185">Reference proteome</keyword>
<name>A0A919SPQ5_9ACTN</name>
<dbReference type="EMBL" id="BOQL01000058">
    <property type="protein sequence ID" value="GIM75644.1"/>
    <property type="molecule type" value="Genomic_DNA"/>
</dbReference>
<dbReference type="AlphaFoldDB" id="A0A919SPQ5"/>
<evidence type="ECO:0000313" key="2">
    <source>
        <dbReference type="Proteomes" id="UP000681340"/>
    </source>
</evidence>
<accession>A0A919SPQ5</accession>
<reference evidence="1" key="1">
    <citation type="submission" date="2021-03" db="EMBL/GenBank/DDBJ databases">
        <title>Whole genome shotgun sequence of Actinoplanes auranticolor NBRC 12245.</title>
        <authorList>
            <person name="Komaki H."/>
            <person name="Tamura T."/>
        </authorList>
    </citation>
    <scope>NUCLEOTIDE SEQUENCE</scope>
    <source>
        <strain evidence="1">NBRC 12245</strain>
    </source>
</reference>
<gene>
    <name evidence="1" type="ORF">Aau02nite_66910</name>
</gene>
<evidence type="ECO:0008006" key="3">
    <source>
        <dbReference type="Google" id="ProtNLM"/>
    </source>
</evidence>
<protein>
    <recommendedName>
        <fullName evidence="3">Flavin reductase</fullName>
    </recommendedName>
</protein>
<sequence>MLLPRTEHLPARPSWDCQVCARPWPCAPAKADLTEQYARFPAGLGIYMASVMYDAVGDLTTVGEPTPADLYERFLAWVD</sequence>
<dbReference type="RefSeq" id="WP_212992566.1">
    <property type="nucleotide sequence ID" value="NZ_BAABEA010000001.1"/>
</dbReference>